<organism evidence="2 3">
    <name type="scientific">Falsiporphyromonas endometrii</name>
    <dbReference type="NCBI Taxonomy" id="1387297"/>
    <lineage>
        <taxon>Bacteria</taxon>
        <taxon>Pseudomonadati</taxon>
        <taxon>Bacteroidota</taxon>
        <taxon>Bacteroidia</taxon>
        <taxon>Bacteroidales</taxon>
        <taxon>Porphyromonadaceae</taxon>
        <taxon>Falsiporphyromonas</taxon>
    </lineage>
</organism>
<evidence type="ECO:0000313" key="3">
    <source>
        <dbReference type="Proteomes" id="UP001596020"/>
    </source>
</evidence>
<protein>
    <submittedName>
        <fullName evidence="2">Outer membrane beta-barrel protein</fullName>
    </submittedName>
</protein>
<dbReference type="Pfam" id="PF14905">
    <property type="entry name" value="OMP_b-brl_3"/>
    <property type="match status" value="1"/>
</dbReference>
<keyword evidence="3" id="KW-1185">Reference proteome</keyword>
<evidence type="ECO:0000259" key="1">
    <source>
        <dbReference type="Pfam" id="PF14905"/>
    </source>
</evidence>
<proteinExistence type="predicted"/>
<reference evidence="3" key="1">
    <citation type="journal article" date="2019" name="Int. J. Syst. Evol. Microbiol.">
        <title>The Global Catalogue of Microorganisms (GCM) 10K type strain sequencing project: providing services to taxonomists for standard genome sequencing and annotation.</title>
        <authorList>
            <consortium name="The Broad Institute Genomics Platform"/>
            <consortium name="The Broad Institute Genome Sequencing Center for Infectious Disease"/>
            <person name="Wu L."/>
            <person name="Ma J."/>
        </authorList>
    </citation>
    <scope>NUCLEOTIDE SEQUENCE [LARGE SCALE GENOMIC DNA]</scope>
    <source>
        <strain evidence="3">CGMCC 4.7357</strain>
    </source>
</reference>
<dbReference type="Proteomes" id="UP001596020">
    <property type="component" value="Unassembled WGS sequence"/>
</dbReference>
<feature type="domain" description="Outer membrane protein beta-barrel" evidence="1">
    <location>
        <begin position="4"/>
        <end position="141"/>
    </location>
</feature>
<name>A0ABV9K723_9PORP</name>
<dbReference type="InterPro" id="IPR041700">
    <property type="entry name" value="OMP_b-brl_3"/>
</dbReference>
<evidence type="ECO:0000313" key="2">
    <source>
        <dbReference type="EMBL" id="MFC4665789.1"/>
    </source>
</evidence>
<comment type="caution">
    <text evidence="2">The sequence shown here is derived from an EMBL/GenBank/DDBJ whole genome shotgun (WGS) entry which is preliminary data.</text>
</comment>
<sequence>MISISSNYRWMPTNWLNMTLGAYGYHMHGYSDAYDKPMDNRGRSFLVYGVGTTYLNKQRTWSAEISTQYQSKESYALHTTTPRFYLHAGIKYVALKGKLNLSVQVQNLLHNDVGYTQMTPQGYSLHQTDYVYRTLKLSVTYNFGGSIKKNVFPASNVLYNRLGE</sequence>
<dbReference type="EMBL" id="JBHSGO010000129">
    <property type="protein sequence ID" value="MFC4665789.1"/>
    <property type="molecule type" value="Genomic_DNA"/>
</dbReference>
<gene>
    <name evidence="2" type="ORF">ACFO3G_04085</name>
</gene>
<dbReference type="RefSeq" id="WP_380078233.1">
    <property type="nucleotide sequence ID" value="NZ_JBHSGO010000129.1"/>
</dbReference>
<accession>A0ABV9K723</accession>